<keyword evidence="3" id="KW-1185">Reference proteome</keyword>
<keyword evidence="1" id="KW-1133">Transmembrane helix</keyword>
<evidence type="ECO:0000313" key="2">
    <source>
        <dbReference type="EMBL" id="CAK0891234.1"/>
    </source>
</evidence>
<dbReference type="EMBL" id="CAUYUJ010019446">
    <property type="protein sequence ID" value="CAK0891234.1"/>
    <property type="molecule type" value="Genomic_DNA"/>
</dbReference>
<protein>
    <recommendedName>
        <fullName evidence="4">EF-hand domain-containing protein</fullName>
    </recommendedName>
</protein>
<gene>
    <name evidence="2" type="ORF">PCOR1329_LOCUS71230</name>
</gene>
<comment type="caution">
    <text evidence="2">The sequence shown here is derived from an EMBL/GenBank/DDBJ whole genome shotgun (WGS) entry which is preliminary data.</text>
</comment>
<evidence type="ECO:0008006" key="4">
    <source>
        <dbReference type="Google" id="ProtNLM"/>
    </source>
</evidence>
<dbReference type="PROSITE" id="PS00018">
    <property type="entry name" value="EF_HAND_1"/>
    <property type="match status" value="1"/>
</dbReference>
<name>A0ABN9X0J8_9DINO</name>
<sequence length="173" mass="19758">MLKNHDPGFMKTLREEWSGLGCVFRALVYTNTGVLCWADISRPSGWMSCVRGSIYTAFVVFATFGCLNILVCMFVMKSEGMIADLERLWSSEEAILSFSKSCSEKSAFTERARRTRRILQIRGADLAFHSGVLHMSTIHYTTPRVFFKMMDMNRNGELGMQELRRPVCCSRAR</sequence>
<proteinExistence type="predicted"/>
<keyword evidence="1" id="KW-0472">Membrane</keyword>
<feature type="transmembrane region" description="Helical" evidence="1">
    <location>
        <begin position="54"/>
        <end position="76"/>
    </location>
</feature>
<accession>A0ABN9X0J8</accession>
<dbReference type="Proteomes" id="UP001189429">
    <property type="component" value="Unassembled WGS sequence"/>
</dbReference>
<dbReference type="InterPro" id="IPR018247">
    <property type="entry name" value="EF_Hand_1_Ca_BS"/>
</dbReference>
<evidence type="ECO:0000313" key="3">
    <source>
        <dbReference type="Proteomes" id="UP001189429"/>
    </source>
</evidence>
<keyword evidence="1" id="KW-0812">Transmembrane</keyword>
<organism evidence="2 3">
    <name type="scientific">Prorocentrum cordatum</name>
    <dbReference type="NCBI Taxonomy" id="2364126"/>
    <lineage>
        <taxon>Eukaryota</taxon>
        <taxon>Sar</taxon>
        <taxon>Alveolata</taxon>
        <taxon>Dinophyceae</taxon>
        <taxon>Prorocentrales</taxon>
        <taxon>Prorocentraceae</taxon>
        <taxon>Prorocentrum</taxon>
    </lineage>
</organism>
<reference evidence="2" key="1">
    <citation type="submission" date="2023-10" db="EMBL/GenBank/DDBJ databases">
        <authorList>
            <person name="Chen Y."/>
            <person name="Shah S."/>
            <person name="Dougan E. K."/>
            <person name="Thang M."/>
            <person name="Chan C."/>
        </authorList>
    </citation>
    <scope>NUCLEOTIDE SEQUENCE [LARGE SCALE GENOMIC DNA]</scope>
</reference>
<evidence type="ECO:0000256" key="1">
    <source>
        <dbReference type="SAM" id="Phobius"/>
    </source>
</evidence>